<comment type="caution">
    <text evidence="6">The sequence shown here is derived from an EMBL/GenBank/DDBJ whole genome shotgun (WGS) entry which is preliminary data.</text>
</comment>
<feature type="binding site" evidence="4">
    <location>
        <position position="52"/>
    </location>
    <ligand>
        <name>1-deoxy-D-xylulose 5-phosphate</name>
        <dbReference type="ChEBI" id="CHEBI:57792"/>
    </ligand>
</feature>
<feature type="binding site" evidence="4">
    <location>
        <position position="7"/>
    </location>
    <ligand>
        <name>3-amino-2-oxopropyl phosphate</name>
        <dbReference type="ChEBI" id="CHEBI:57279"/>
    </ligand>
</feature>
<dbReference type="NCBIfam" id="NF003625">
    <property type="entry name" value="PRK05265.1-3"/>
    <property type="match status" value="1"/>
</dbReference>
<reference evidence="6 7" key="1">
    <citation type="submission" date="2017-09" db="EMBL/GenBank/DDBJ databases">
        <title>Depth-based differentiation of microbial function through sediment-hosted aquifers and enrichment of novel symbionts in the deep terrestrial subsurface.</title>
        <authorList>
            <person name="Probst A.J."/>
            <person name="Ladd B."/>
            <person name="Jarett J.K."/>
            <person name="Geller-Mcgrath D.E."/>
            <person name="Sieber C.M."/>
            <person name="Emerson J.B."/>
            <person name="Anantharaman K."/>
            <person name="Thomas B.C."/>
            <person name="Malmstrom R."/>
            <person name="Stieglmeier M."/>
            <person name="Klingl A."/>
            <person name="Woyke T."/>
            <person name="Ryan C.M."/>
            <person name="Banfield J.F."/>
        </authorList>
    </citation>
    <scope>NUCLEOTIDE SEQUENCE [LARGE SCALE GENOMIC DNA]</scope>
    <source>
        <strain evidence="6">CG12_big_fil_rev_8_21_14_0_65_43_15</strain>
    </source>
</reference>
<dbReference type="PANTHER" id="PTHR30456">
    <property type="entry name" value="PYRIDOXINE 5'-PHOSPHATE SYNTHASE"/>
    <property type="match status" value="1"/>
</dbReference>
<dbReference type="CDD" id="cd00003">
    <property type="entry name" value="PNPsynthase"/>
    <property type="match status" value="1"/>
</dbReference>
<dbReference type="EC" id="2.6.99.2" evidence="4 5"/>
<dbReference type="GO" id="GO:0033856">
    <property type="term" value="F:pyridoxine 5'-phosphate synthase activity"/>
    <property type="evidence" value="ECO:0007669"/>
    <property type="project" value="UniProtKB-UniRule"/>
</dbReference>
<feature type="active site" description="Proton donor" evidence="4">
    <location>
        <position position="198"/>
    </location>
</feature>
<dbReference type="GO" id="GO:0005829">
    <property type="term" value="C:cytosol"/>
    <property type="evidence" value="ECO:0007669"/>
    <property type="project" value="TreeGrafter"/>
</dbReference>
<dbReference type="UniPathway" id="UPA00244">
    <property type="reaction ID" value="UER00313"/>
</dbReference>
<feature type="binding site" evidence="4">
    <location>
        <position position="57"/>
    </location>
    <ligand>
        <name>1-deoxy-D-xylulose 5-phosphate</name>
        <dbReference type="ChEBI" id="CHEBI:57792"/>
    </ligand>
</feature>
<keyword evidence="3 4" id="KW-0664">Pyridoxine biosynthesis</keyword>
<feature type="binding site" evidence="4">
    <location>
        <begin position="220"/>
        <end position="221"/>
    </location>
    <ligand>
        <name>3-amino-2-oxopropyl phosphate</name>
        <dbReference type="ChEBI" id="CHEBI:57279"/>
    </ligand>
</feature>
<comment type="catalytic activity">
    <reaction evidence="4">
        <text>3-amino-2-oxopropyl phosphate + 1-deoxy-D-xylulose 5-phosphate = pyridoxine 5'-phosphate + phosphate + 2 H2O + H(+)</text>
        <dbReference type="Rhea" id="RHEA:15265"/>
        <dbReference type="ChEBI" id="CHEBI:15377"/>
        <dbReference type="ChEBI" id="CHEBI:15378"/>
        <dbReference type="ChEBI" id="CHEBI:43474"/>
        <dbReference type="ChEBI" id="CHEBI:57279"/>
        <dbReference type="ChEBI" id="CHEBI:57792"/>
        <dbReference type="ChEBI" id="CHEBI:58589"/>
        <dbReference type="EC" id="2.6.99.2"/>
    </reaction>
</comment>
<dbReference type="PANTHER" id="PTHR30456:SF0">
    <property type="entry name" value="PYRIDOXINE 5'-PHOSPHATE SYNTHASE"/>
    <property type="match status" value="1"/>
</dbReference>
<dbReference type="NCBIfam" id="TIGR00559">
    <property type="entry name" value="pdxJ"/>
    <property type="match status" value="1"/>
</dbReference>
<protein>
    <recommendedName>
        <fullName evidence="4 5">Pyridoxine 5'-phosphate synthase</fullName>
        <shortName evidence="4">PNP synthase</shortName>
        <ecNumber evidence="4 5">2.6.99.2</ecNumber>
    </recommendedName>
</protein>
<dbReference type="InterPro" id="IPR013785">
    <property type="entry name" value="Aldolase_TIM"/>
</dbReference>
<feature type="active site" description="Proton acceptor" evidence="4">
    <location>
        <position position="77"/>
    </location>
</feature>
<sequence length="244" mass="26861">MPKLGVNIDHVATLRQARYKTVLGGMAPEPDPVKAAVLCENAGCHSIVCHLREDRRHINDRDLQILRRIVKTKLNLEMSVAPSIVKIAKKIKPDQATLVPEKRREITTEGGLNVVKSPAKIKHVVKDLKSSGIVVSLFIDPDKKQIKASKKTGAEFVEFHTGRYANAANDNVAKKELEILKDAAKTAIKLKLKVNMGHGLNYINVKDIAAIGGVYELNIGHSIIARAVFNGLDEAVREMLSLTR</sequence>
<dbReference type="InterPro" id="IPR004569">
    <property type="entry name" value="PyrdxlP_synth_PdxJ"/>
</dbReference>
<evidence type="ECO:0000313" key="7">
    <source>
        <dbReference type="Proteomes" id="UP000231267"/>
    </source>
</evidence>
<organism evidence="6 7">
    <name type="scientific">Candidatus Taenaricola geysiri</name>
    <dbReference type="NCBI Taxonomy" id="1974752"/>
    <lineage>
        <taxon>Bacteria</taxon>
        <taxon>Pseudomonadati</taxon>
        <taxon>Candidatus Omnitrophota</taxon>
        <taxon>Candidatus Taenaricola</taxon>
    </lineage>
</organism>
<feature type="binding site" evidence="4">
    <location>
        <begin position="9"/>
        <end position="10"/>
    </location>
    <ligand>
        <name>1-deoxy-D-xylulose 5-phosphate</name>
        <dbReference type="ChEBI" id="CHEBI:57792"/>
    </ligand>
</feature>
<dbReference type="Pfam" id="PF03740">
    <property type="entry name" value="PdxJ"/>
    <property type="match status" value="1"/>
</dbReference>
<feature type="binding site" evidence="4">
    <location>
        <position position="18"/>
    </location>
    <ligand>
        <name>3-amino-2-oxopropyl phosphate</name>
        <dbReference type="ChEBI" id="CHEBI:57279"/>
    </ligand>
</feature>
<feature type="active site" description="Proton acceptor" evidence="4">
    <location>
        <position position="50"/>
    </location>
</feature>
<evidence type="ECO:0000256" key="5">
    <source>
        <dbReference type="NCBIfam" id="TIGR00559"/>
    </source>
</evidence>
<dbReference type="GO" id="GO:0008615">
    <property type="term" value="P:pyridoxine biosynthetic process"/>
    <property type="evidence" value="ECO:0007669"/>
    <property type="project" value="UniProtKB-UniRule"/>
</dbReference>
<comment type="pathway">
    <text evidence="4">Cofactor biosynthesis; pyridoxine 5'-phosphate biosynthesis; pyridoxine 5'-phosphate from D-erythrose 4-phosphate: step 5/5.</text>
</comment>
<dbReference type="Gene3D" id="3.20.20.70">
    <property type="entry name" value="Aldolase class I"/>
    <property type="match status" value="1"/>
</dbReference>
<dbReference type="HAMAP" id="MF_00279">
    <property type="entry name" value="PdxJ"/>
    <property type="match status" value="1"/>
</dbReference>
<dbReference type="EMBL" id="PFGP01000017">
    <property type="protein sequence ID" value="PIW66928.1"/>
    <property type="molecule type" value="Genomic_DNA"/>
</dbReference>
<evidence type="ECO:0000256" key="1">
    <source>
        <dbReference type="ARBA" id="ARBA00022490"/>
    </source>
</evidence>
<evidence type="ECO:0000256" key="3">
    <source>
        <dbReference type="ARBA" id="ARBA00023096"/>
    </source>
</evidence>
<feature type="binding site" evidence="4">
    <location>
        <position position="199"/>
    </location>
    <ligand>
        <name>3-amino-2-oxopropyl phosphate</name>
        <dbReference type="ChEBI" id="CHEBI:57279"/>
    </ligand>
</feature>
<dbReference type="NCBIfam" id="NF003627">
    <property type="entry name" value="PRK05265.1-5"/>
    <property type="match status" value="1"/>
</dbReference>
<comment type="similarity">
    <text evidence="4">Belongs to the PNP synthase family.</text>
</comment>
<evidence type="ECO:0000256" key="2">
    <source>
        <dbReference type="ARBA" id="ARBA00022679"/>
    </source>
</evidence>
<dbReference type="InterPro" id="IPR036130">
    <property type="entry name" value="Pyridoxine-5'_phos_synth"/>
</dbReference>
<evidence type="ECO:0000313" key="6">
    <source>
        <dbReference type="EMBL" id="PIW66928.1"/>
    </source>
</evidence>
<dbReference type="SUPFAM" id="SSF63892">
    <property type="entry name" value="Pyridoxine 5'-phosphate synthase"/>
    <property type="match status" value="1"/>
</dbReference>
<keyword evidence="2 4" id="KW-0808">Transferase</keyword>
<gene>
    <name evidence="4" type="primary">pdxJ</name>
    <name evidence="6" type="ORF">COW11_00690</name>
</gene>
<evidence type="ECO:0000256" key="4">
    <source>
        <dbReference type="HAMAP-Rule" id="MF_00279"/>
    </source>
</evidence>
<keyword evidence="1 4" id="KW-0963">Cytoplasm</keyword>
<proteinExistence type="inferred from homology"/>
<comment type="function">
    <text evidence="4">Catalyzes the complicated ring closure reaction between the two acyclic compounds 1-deoxy-D-xylulose-5-phosphate (DXP) and 3-amino-2-oxopropyl phosphate (1-amino-acetone-3-phosphate or AAP) to form pyridoxine 5'-phosphate (PNP) and inorganic phosphate.</text>
</comment>
<comment type="subcellular location">
    <subcellularLocation>
        <location evidence="4">Cytoplasm</location>
    </subcellularLocation>
</comment>
<feature type="site" description="Transition state stabilizer" evidence="4">
    <location>
        <position position="158"/>
    </location>
</feature>
<name>A0A2J0LGF5_9BACT</name>
<dbReference type="Proteomes" id="UP000231267">
    <property type="component" value="Unassembled WGS sequence"/>
</dbReference>
<dbReference type="AlphaFoldDB" id="A0A2J0LGF5"/>
<feature type="binding site" evidence="4">
    <location>
        <position position="107"/>
    </location>
    <ligand>
        <name>1-deoxy-D-xylulose 5-phosphate</name>
        <dbReference type="ChEBI" id="CHEBI:57792"/>
    </ligand>
</feature>
<accession>A0A2J0LGF5</accession>
<comment type="subunit">
    <text evidence="4">Homooctamer; tetramer of dimers.</text>
</comment>